<feature type="transmembrane region" description="Helical" evidence="1">
    <location>
        <begin position="37"/>
        <end position="56"/>
    </location>
</feature>
<comment type="caution">
    <text evidence="3">The sequence shown here is derived from an EMBL/GenBank/DDBJ whole genome shotgun (WGS) entry which is preliminary data.</text>
</comment>
<reference evidence="3 4" key="1">
    <citation type="submission" date="2018-11" db="EMBL/GenBank/DDBJ databases">
        <title>Draft genome sequence of Ferruginibacter sp. BO-59.</title>
        <authorList>
            <person name="Im W.T."/>
        </authorList>
    </citation>
    <scope>NUCLEOTIDE SEQUENCE [LARGE SCALE GENOMIC DNA]</scope>
    <source>
        <strain evidence="3 4">BO-59</strain>
    </source>
</reference>
<evidence type="ECO:0000313" key="4">
    <source>
        <dbReference type="Proteomes" id="UP000267223"/>
    </source>
</evidence>
<keyword evidence="1" id="KW-1133">Transmembrane helix</keyword>
<proteinExistence type="predicted"/>
<organism evidence="3 4">
    <name type="scientific">Hanamia caeni</name>
    <dbReference type="NCBI Taxonomy" id="2294116"/>
    <lineage>
        <taxon>Bacteria</taxon>
        <taxon>Pseudomonadati</taxon>
        <taxon>Bacteroidota</taxon>
        <taxon>Chitinophagia</taxon>
        <taxon>Chitinophagales</taxon>
        <taxon>Chitinophagaceae</taxon>
        <taxon>Hanamia</taxon>
    </lineage>
</organism>
<sequence length="113" mass="13697">MRFEVFGLFIIKPKIKIMEKEIKDPELWKRAQKRAAFKYHVLIYFIMNIFFWTVWYLSLKNTPSPITHIEKIPWPVWPMVGWGIGIFFHYVAAYKNQNSLAEKEYNKLKNNNN</sequence>
<evidence type="ECO:0000256" key="1">
    <source>
        <dbReference type="SAM" id="Phobius"/>
    </source>
</evidence>
<dbReference type="Proteomes" id="UP000267223">
    <property type="component" value="Unassembled WGS sequence"/>
</dbReference>
<keyword evidence="1" id="KW-0812">Transmembrane</keyword>
<evidence type="ECO:0000313" key="3">
    <source>
        <dbReference type="EMBL" id="RNI34599.1"/>
    </source>
</evidence>
<dbReference type="AlphaFoldDB" id="A0A3M9N9Y4"/>
<evidence type="ECO:0000259" key="2">
    <source>
        <dbReference type="Pfam" id="PF13239"/>
    </source>
</evidence>
<keyword evidence="1" id="KW-0472">Membrane</keyword>
<dbReference type="InterPro" id="IPR025698">
    <property type="entry name" value="2TM_dom"/>
</dbReference>
<dbReference type="EMBL" id="RJJR01000013">
    <property type="protein sequence ID" value="RNI34599.1"/>
    <property type="molecule type" value="Genomic_DNA"/>
</dbReference>
<name>A0A3M9N9Y4_9BACT</name>
<gene>
    <name evidence="3" type="ORF">EFY79_15620</name>
</gene>
<feature type="transmembrane region" description="Helical" evidence="1">
    <location>
        <begin position="76"/>
        <end position="94"/>
    </location>
</feature>
<feature type="domain" description="2TM" evidence="2">
    <location>
        <begin position="29"/>
        <end position="104"/>
    </location>
</feature>
<keyword evidence="4" id="KW-1185">Reference proteome</keyword>
<protein>
    <recommendedName>
        <fullName evidence="2">2TM domain-containing protein</fullName>
    </recommendedName>
</protein>
<accession>A0A3M9N9Y4</accession>
<dbReference type="Pfam" id="PF13239">
    <property type="entry name" value="2TM"/>
    <property type="match status" value="1"/>
</dbReference>